<proteinExistence type="predicted"/>
<keyword evidence="1" id="KW-0472">Membrane</keyword>
<reference evidence="2 3" key="1">
    <citation type="submission" date="2017-07" db="EMBL/GenBank/DDBJ databases">
        <title>Draft Genome Sequences of Select Purple Nonsulfur Bacteria.</title>
        <authorList>
            <person name="Lasarre B."/>
            <person name="Mckinlay J.B."/>
        </authorList>
    </citation>
    <scope>NUCLEOTIDE SEQUENCE [LARGE SCALE GENOMIC DNA]</scope>
    <source>
        <strain evidence="2 3">DSM 5909</strain>
    </source>
</reference>
<comment type="caution">
    <text evidence="2">The sequence shown here is derived from an EMBL/GenBank/DDBJ whole genome shotgun (WGS) entry which is preliminary data.</text>
</comment>
<evidence type="ECO:0008006" key="4">
    <source>
        <dbReference type="Google" id="ProtNLM"/>
    </source>
</evidence>
<gene>
    <name evidence="2" type="ORF">CH341_00650</name>
</gene>
<sequence length="233" mass="24621">MMTTDRRGLDRAALEEMLPWHAAGTLSRDEAEALEQALARDPELAHRYELVREEMAETIHLNESLGTPSARAMDRVLAAIAAEEGPARKTQAAASLGARLVDFFAALSPRKIAWAGALAALVIVVQASVIAGLSLGERSGGGAPEMASYEEPAGSAEAAPATFALVRFQPQASASDIARVLESNRASIVDGPKPGGLYRIRISDRALAEDEMGRVIAAFQSEKAVVGFVAKSQ</sequence>
<feature type="transmembrane region" description="Helical" evidence="1">
    <location>
        <begin position="112"/>
        <end position="136"/>
    </location>
</feature>
<organism evidence="2 3">
    <name type="scientific">Rhodoplanes roseus</name>
    <dbReference type="NCBI Taxonomy" id="29409"/>
    <lineage>
        <taxon>Bacteria</taxon>
        <taxon>Pseudomonadati</taxon>
        <taxon>Pseudomonadota</taxon>
        <taxon>Alphaproteobacteria</taxon>
        <taxon>Hyphomicrobiales</taxon>
        <taxon>Nitrobacteraceae</taxon>
        <taxon>Rhodoplanes</taxon>
    </lineage>
</organism>
<keyword evidence="1" id="KW-0812">Transmembrane</keyword>
<keyword evidence="3" id="KW-1185">Reference proteome</keyword>
<protein>
    <recommendedName>
        <fullName evidence="4">Zinc-finger domain-containing protein</fullName>
    </recommendedName>
</protein>
<dbReference type="OrthoDB" id="7877390at2"/>
<dbReference type="RefSeq" id="WP_111417109.1">
    <property type="nucleotide sequence ID" value="NZ_NPEX01000002.1"/>
</dbReference>
<dbReference type="AlphaFoldDB" id="A0A327LE72"/>
<dbReference type="Proteomes" id="UP000249130">
    <property type="component" value="Unassembled WGS sequence"/>
</dbReference>
<keyword evidence="1" id="KW-1133">Transmembrane helix</keyword>
<dbReference type="EMBL" id="NPEX01000002">
    <property type="protein sequence ID" value="RAI46108.1"/>
    <property type="molecule type" value="Genomic_DNA"/>
</dbReference>
<name>A0A327LE72_9BRAD</name>
<evidence type="ECO:0000313" key="2">
    <source>
        <dbReference type="EMBL" id="RAI46108.1"/>
    </source>
</evidence>
<evidence type="ECO:0000256" key="1">
    <source>
        <dbReference type="SAM" id="Phobius"/>
    </source>
</evidence>
<accession>A0A327LE72</accession>
<evidence type="ECO:0000313" key="3">
    <source>
        <dbReference type="Proteomes" id="UP000249130"/>
    </source>
</evidence>